<evidence type="ECO:0000256" key="1">
    <source>
        <dbReference type="SAM" id="MobiDB-lite"/>
    </source>
</evidence>
<evidence type="ECO:0000313" key="3">
    <source>
        <dbReference type="Proteomes" id="UP000604475"/>
    </source>
</evidence>
<protein>
    <submittedName>
        <fullName evidence="2">Uncharacterized protein</fullName>
    </submittedName>
</protein>
<accession>A0A937RQI3</accession>
<dbReference type="EMBL" id="JAEACQ010000243">
    <property type="protein sequence ID" value="MBL7630131.1"/>
    <property type="molecule type" value="Genomic_DNA"/>
</dbReference>
<gene>
    <name evidence="2" type="ORF">I7412_23780</name>
</gene>
<sequence>MRDASALRQLALDAIDEREYVGTDDGSSPEEGAEQDRAAVRADPACALAELLVPENLVDGLDAVEAHESVFSVTATGRGALADDEDGPASWPHFDVLFASCPCGRESCEQCAGFQLTPRTAATLWIALGYLADEAYNDVEAHGDEPVDDAHDWSLFDEYPRITFRQDAVWRRQAARCFDDLADDLAAGRWPSPRCAGEEMALHLALNLAPDAIDDSGSLTDWIDRLPTHPRDLDWDACVDGLFQDTDILNLFDEALDGMEDPDDPTNREFGIGDYRPSAWFRTFNNQKSRDGRRPFRR</sequence>
<evidence type="ECO:0000313" key="2">
    <source>
        <dbReference type="EMBL" id="MBL7630131.1"/>
    </source>
</evidence>
<reference evidence="2" key="1">
    <citation type="submission" date="2020-12" db="EMBL/GenBank/DDBJ databases">
        <title>Genomic characterization of non-nitrogen-fixing Frankia strains.</title>
        <authorList>
            <person name="Carlos-Shanley C."/>
            <person name="Guerra T."/>
            <person name="Hahn D."/>
        </authorList>
    </citation>
    <scope>NUCLEOTIDE SEQUENCE</scope>
    <source>
        <strain evidence="2">CN6</strain>
    </source>
</reference>
<name>A0A937RQI3_9ACTN</name>
<keyword evidence="3" id="KW-1185">Reference proteome</keyword>
<proteinExistence type="predicted"/>
<dbReference type="Proteomes" id="UP000604475">
    <property type="component" value="Unassembled WGS sequence"/>
</dbReference>
<dbReference type="AlphaFoldDB" id="A0A937RQI3"/>
<comment type="caution">
    <text evidence="2">The sequence shown here is derived from an EMBL/GenBank/DDBJ whole genome shotgun (WGS) entry which is preliminary data.</text>
</comment>
<feature type="region of interest" description="Disordered" evidence="1">
    <location>
        <begin position="18"/>
        <end position="39"/>
    </location>
</feature>
<organism evidence="2 3">
    <name type="scientific">Frankia nepalensis</name>
    <dbReference type="NCBI Taxonomy" id="1836974"/>
    <lineage>
        <taxon>Bacteria</taxon>
        <taxon>Bacillati</taxon>
        <taxon>Actinomycetota</taxon>
        <taxon>Actinomycetes</taxon>
        <taxon>Frankiales</taxon>
        <taxon>Frankiaceae</taxon>
        <taxon>Frankia</taxon>
    </lineage>
</organism>